<name>A0AAE0VNX9_9BIVA</name>
<gene>
    <name evidence="2" type="ORF">CHS0354_005204</name>
</gene>
<dbReference type="GO" id="GO:0007165">
    <property type="term" value="P:signal transduction"/>
    <property type="evidence" value="ECO:0007669"/>
    <property type="project" value="InterPro"/>
</dbReference>
<dbReference type="Proteomes" id="UP001195483">
    <property type="component" value="Unassembled WGS sequence"/>
</dbReference>
<dbReference type="InterPro" id="IPR017279">
    <property type="entry name" value="Tol-interleuk_rcpt_adapt_Tirap"/>
</dbReference>
<dbReference type="InterPro" id="IPR035897">
    <property type="entry name" value="Toll_tir_struct_dom_sf"/>
</dbReference>
<evidence type="ECO:0000313" key="3">
    <source>
        <dbReference type="Proteomes" id="UP001195483"/>
    </source>
</evidence>
<proteinExistence type="predicted"/>
<dbReference type="PROSITE" id="PS50104">
    <property type="entry name" value="TIR"/>
    <property type="match status" value="1"/>
</dbReference>
<sequence length="144" mass="16817">MAEGSENHLYDFCIFYQEQEKQDRDVAIAILKYLEEIEHKPLYGYIEERDAMPGQTCINNMDNVITNSRLIIVILSQAALECNWFELKLHASLTHRLNSNLCNTVIPVYTGHFKTLPPSLITIDGIYYDADKQSRFWKKLQQLF</sequence>
<reference evidence="2" key="1">
    <citation type="journal article" date="2021" name="Genome Biol. Evol.">
        <title>A High-Quality Reference Genome for a Parasitic Bivalve with Doubly Uniparental Inheritance (Bivalvia: Unionida).</title>
        <authorList>
            <person name="Smith C.H."/>
        </authorList>
    </citation>
    <scope>NUCLEOTIDE SEQUENCE</scope>
    <source>
        <strain evidence="2">CHS0354</strain>
    </source>
</reference>
<dbReference type="PANTHER" id="PTHR22662">
    <property type="entry name" value="TIRAP"/>
    <property type="match status" value="1"/>
</dbReference>
<organism evidence="2 3">
    <name type="scientific">Potamilus streckersoni</name>
    <dbReference type="NCBI Taxonomy" id="2493646"/>
    <lineage>
        <taxon>Eukaryota</taxon>
        <taxon>Metazoa</taxon>
        <taxon>Spiralia</taxon>
        <taxon>Lophotrochozoa</taxon>
        <taxon>Mollusca</taxon>
        <taxon>Bivalvia</taxon>
        <taxon>Autobranchia</taxon>
        <taxon>Heteroconchia</taxon>
        <taxon>Palaeoheterodonta</taxon>
        <taxon>Unionida</taxon>
        <taxon>Unionoidea</taxon>
        <taxon>Unionidae</taxon>
        <taxon>Ambleminae</taxon>
        <taxon>Lampsilini</taxon>
        <taxon>Potamilus</taxon>
    </lineage>
</organism>
<comment type="caution">
    <text evidence="2">The sequence shown here is derived from an EMBL/GenBank/DDBJ whole genome shotgun (WGS) entry which is preliminary data.</text>
</comment>
<protein>
    <recommendedName>
        <fullName evidence="1">TIR domain-containing protein</fullName>
    </recommendedName>
</protein>
<dbReference type="Gene3D" id="3.40.50.10140">
    <property type="entry name" value="Toll/interleukin-1 receptor homology (TIR) domain"/>
    <property type="match status" value="1"/>
</dbReference>
<dbReference type="AlphaFoldDB" id="A0AAE0VNX9"/>
<dbReference type="PANTHER" id="PTHR22662:SF0">
    <property type="entry name" value="TOLL_INTERLEUKIN-1 RECEPTOR DOMAIN-CONTAINING ADAPTER PROTEIN"/>
    <property type="match status" value="1"/>
</dbReference>
<dbReference type="EMBL" id="JAEAOA010000372">
    <property type="protein sequence ID" value="KAK3584611.1"/>
    <property type="molecule type" value="Genomic_DNA"/>
</dbReference>
<reference evidence="2" key="3">
    <citation type="submission" date="2023-05" db="EMBL/GenBank/DDBJ databases">
        <authorList>
            <person name="Smith C.H."/>
        </authorList>
    </citation>
    <scope>NUCLEOTIDE SEQUENCE</scope>
    <source>
        <strain evidence="2">CHS0354</strain>
        <tissue evidence="2">Mantle</tissue>
    </source>
</reference>
<dbReference type="InterPro" id="IPR000157">
    <property type="entry name" value="TIR_dom"/>
</dbReference>
<dbReference type="SUPFAM" id="SSF52200">
    <property type="entry name" value="Toll/Interleukin receptor TIR domain"/>
    <property type="match status" value="1"/>
</dbReference>
<dbReference type="Pfam" id="PF01582">
    <property type="entry name" value="TIR"/>
    <property type="match status" value="1"/>
</dbReference>
<evidence type="ECO:0000313" key="2">
    <source>
        <dbReference type="EMBL" id="KAK3584611.1"/>
    </source>
</evidence>
<evidence type="ECO:0000259" key="1">
    <source>
        <dbReference type="PROSITE" id="PS50104"/>
    </source>
</evidence>
<feature type="domain" description="TIR" evidence="1">
    <location>
        <begin position="8"/>
        <end position="144"/>
    </location>
</feature>
<dbReference type="PRINTS" id="PR01537">
    <property type="entry name" value="INTRLKN1R1F"/>
</dbReference>
<keyword evidence="3" id="KW-1185">Reference proteome</keyword>
<accession>A0AAE0VNX9</accession>
<reference evidence="2" key="2">
    <citation type="journal article" date="2021" name="Genome Biol. Evol.">
        <title>Developing a high-quality reference genome for a parasitic bivalve with doubly uniparental inheritance (Bivalvia: Unionida).</title>
        <authorList>
            <person name="Smith C.H."/>
        </authorList>
    </citation>
    <scope>NUCLEOTIDE SEQUENCE</scope>
    <source>
        <strain evidence="2">CHS0354</strain>
        <tissue evidence="2">Mantle</tissue>
    </source>
</reference>